<dbReference type="EMBL" id="BAABGY010000008">
    <property type="protein sequence ID" value="GAA4334320.1"/>
    <property type="molecule type" value="Genomic_DNA"/>
</dbReference>
<keyword evidence="1" id="KW-0472">Membrane</keyword>
<keyword evidence="1" id="KW-1133">Transmembrane helix</keyword>
<keyword evidence="5" id="KW-1185">Reference proteome</keyword>
<feature type="domain" description="Transposase IS4-like" evidence="2">
    <location>
        <begin position="93"/>
        <end position="237"/>
    </location>
</feature>
<evidence type="ECO:0000256" key="1">
    <source>
        <dbReference type="SAM" id="Phobius"/>
    </source>
</evidence>
<name>A0ABP8H4M3_9BACT</name>
<dbReference type="Pfam" id="PF13340">
    <property type="entry name" value="DUF4096"/>
    <property type="match status" value="1"/>
</dbReference>
<dbReference type="PANTHER" id="PTHR30007:SF0">
    <property type="entry name" value="TRANSPOSASE"/>
    <property type="match status" value="1"/>
</dbReference>
<dbReference type="RefSeq" id="WP_345256408.1">
    <property type="nucleotide sequence ID" value="NZ_BAABGY010000008.1"/>
</dbReference>
<dbReference type="PANTHER" id="PTHR30007">
    <property type="entry name" value="PHP DOMAIN PROTEIN"/>
    <property type="match status" value="1"/>
</dbReference>
<dbReference type="InterPro" id="IPR002559">
    <property type="entry name" value="Transposase_11"/>
</dbReference>
<reference evidence="5" key="1">
    <citation type="journal article" date="2019" name="Int. J. Syst. Evol. Microbiol.">
        <title>The Global Catalogue of Microorganisms (GCM) 10K type strain sequencing project: providing services to taxonomists for standard genome sequencing and annotation.</title>
        <authorList>
            <consortium name="The Broad Institute Genomics Platform"/>
            <consortium name="The Broad Institute Genome Sequencing Center for Infectious Disease"/>
            <person name="Wu L."/>
            <person name="Ma J."/>
        </authorList>
    </citation>
    <scope>NUCLEOTIDE SEQUENCE [LARGE SCALE GENOMIC DNA]</scope>
    <source>
        <strain evidence="5">JCM 17919</strain>
    </source>
</reference>
<evidence type="ECO:0000313" key="5">
    <source>
        <dbReference type="Proteomes" id="UP001501725"/>
    </source>
</evidence>
<evidence type="ECO:0000259" key="3">
    <source>
        <dbReference type="Pfam" id="PF13340"/>
    </source>
</evidence>
<organism evidence="4 5">
    <name type="scientific">Flaviaesturariibacter amylovorans</name>
    <dbReference type="NCBI Taxonomy" id="1084520"/>
    <lineage>
        <taxon>Bacteria</taxon>
        <taxon>Pseudomonadati</taxon>
        <taxon>Bacteroidota</taxon>
        <taxon>Chitinophagia</taxon>
        <taxon>Chitinophagales</taxon>
        <taxon>Chitinophagaceae</taxon>
        <taxon>Flaviaestuariibacter</taxon>
    </lineage>
</organism>
<accession>A0ABP8H4M3</accession>
<evidence type="ECO:0000259" key="2">
    <source>
        <dbReference type="Pfam" id="PF01609"/>
    </source>
</evidence>
<gene>
    <name evidence="4" type="ORF">GCM10023184_28290</name>
</gene>
<feature type="domain" description="Insertion element IS402-like" evidence="3">
    <location>
        <begin position="8"/>
        <end position="73"/>
    </location>
</feature>
<dbReference type="NCBIfam" id="NF033580">
    <property type="entry name" value="transpos_IS5_3"/>
    <property type="match status" value="1"/>
</dbReference>
<dbReference type="Pfam" id="PF01609">
    <property type="entry name" value="DDE_Tnp_1"/>
    <property type="match status" value="1"/>
</dbReference>
<proteinExistence type="predicted"/>
<sequence length="248" mass="28827">MLNSVCQLTDSQWEMVRKIVPDERRRKYSLRLVLEALFFLVKTGCQWRMLPPCFPPWQLVYYYFRKWKRDETLLLLHDKLAEWVRIKKGKRAEPSAAIIDAQSVKTTSVAGEARGFDAGKRVKGRKRHILTDTLGLLICVVVHSAGLQDRLAAPLVLERARDRLLKVIFADEGYMGVLIGFAQATYGWLLIIVSKIKGAFNQPKRWIVERTFAWISNDRRNSKDYERLTQSSETIIHLSMIKTMLKQF</sequence>
<dbReference type="InterPro" id="IPR025161">
    <property type="entry name" value="IS402-like_dom"/>
</dbReference>
<comment type="caution">
    <text evidence="4">The sequence shown here is derived from an EMBL/GenBank/DDBJ whole genome shotgun (WGS) entry which is preliminary data.</text>
</comment>
<dbReference type="Proteomes" id="UP001501725">
    <property type="component" value="Unassembled WGS sequence"/>
</dbReference>
<evidence type="ECO:0000313" key="4">
    <source>
        <dbReference type="EMBL" id="GAA4334320.1"/>
    </source>
</evidence>
<keyword evidence="1" id="KW-0812">Transmembrane</keyword>
<feature type="transmembrane region" description="Helical" evidence="1">
    <location>
        <begin position="173"/>
        <end position="193"/>
    </location>
</feature>
<protein>
    <submittedName>
        <fullName evidence="4">IS5-like element ISMac15 family transposase</fullName>
    </submittedName>
</protein>
<feature type="transmembrane region" description="Helical" evidence="1">
    <location>
        <begin position="129"/>
        <end position="147"/>
    </location>
</feature>